<dbReference type="PANTHER" id="PTHR14969:SF13">
    <property type="entry name" value="AT30094P"/>
    <property type="match status" value="1"/>
</dbReference>
<feature type="transmembrane region" description="Helical" evidence="1">
    <location>
        <begin position="102"/>
        <end position="122"/>
    </location>
</feature>
<name>A0A3G9K8V0_9ACTN</name>
<feature type="transmembrane region" description="Helical" evidence="1">
    <location>
        <begin position="23"/>
        <end position="40"/>
    </location>
</feature>
<dbReference type="KEGG" id="pcat:Pcatena_13860"/>
<dbReference type="InterPro" id="IPR000326">
    <property type="entry name" value="PAP2/HPO"/>
</dbReference>
<accession>A0A3G9K8V0</accession>
<dbReference type="OrthoDB" id="5289372at2"/>
<dbReference type="AlphaFoldDB" id="A0A3G9K8V0"/>
<feature type="domain" description="Phosphatidic acid phosphatase type 2/haloperoxidase" evidence="2">
    <location>
        <begin position="103"/>
        <end position="213"/>
    </location>
</feature>
<keyword evidence="1" id="KW-1133">Transmembrane helix</keyword>
<sequence>MACEEKAGARTTMARFASLVRQNARLVVVAVCAIVFLLILDDVTEAESMRLDRAAYWLIVQHLRTPWLTPVMESFSALATPVSMLVVLVVVAAFAPGKRPGWCCAVNLGLVVLINQVLKFIIQRPRPDGFRLATVSGFSFPSGHSMAAMAFFGLLAWLVWRYEKDRRQRALLVAAFALVIVMIGVSRIYLGVHYASDVIGGFCLSVIWLALYTHIAVPLFLGNEDRPLG</sequence>
<protein>
    <submittedName>
        <fullName evidence="3">Putative lipid phosphate phosphatase YodM</fullName>
    </submittedName>
</protein>
<proteinExistence type="predicted"/>
<organism evidence="3 4">
    <name type="scientific">Parolsenella catena</name>
    <dbReference type="NCBI Taxonomy" id="2003188"/>
    <lineage>
        <taxon>Bacteria</taxon>
        <taxon>Bacillati</taxon>
        <taxon>Actinomycetota</taxon>
        <taxon>Coriobacteriia</taxon>
        <taxon>Coriobacteriales</taxon>
        <taxon>Atopobiaceae</taxon>
        <taxon>Parolsenella</taxon>
    </lineage>
</organism>
<dbReference type="EMBL" id="AP019367">
    <property type="protein sequence ID" value="BBH50799.1"/>
    <property type="molecule type" value="Genomic_DNA"/>
</dbReference>
<feature type="transmembrane region" description="Helical" evidence="1">
    <location>
        <begin position="142"/>
        <end position="160"/>
    </location>
</feature>
<gene>
    <name evidence="3" type="primary">yodM</name>
    <name evidence="3" type="ORF">Pcatena_13860</name>
</gene>
<evidence type="ECO:0000313" key="4">
    <source>
        <dbReference type="Proteomes" id="UP000273154"/>
    </source>
</evidence>
<dbReference type="Proteomes" id="UP000273154">
    <property type="component" value="Chromosome"/>
</dbReference>
<evidence type="ECO:0000313" key="3">
    <source>
        <dbReference type="EMBL" id="BBH50799.1"/>
    </source>
</evidence>
<keyword evidence="1" id="KW-0472">Membrane</keyword>
<dbReference type="Pfam" id="PF01569">
    <property type="entry name" value="PAP2"/>
    <property type="match status" value="1"/>
</dbReference>
<keyword evidence="1" id="KW-0812">Transmembrane</keyword>
<evidence type="ECO:0000259" key="2">
    <source>
        <dbReference type="SMART" id="SM00014"/>
    </source>
</evidence>
<feature type="transmembrane region" description="Helical" evidence="1">
    <location>
        <begin position="172"/>
        <end position="192"/>
    </location>
</feature>
<dbReference type="PANTHER" id="PTHR14969">
    <property type="entry name" value="SPHINGOSINE-1-PHOSPHATE PHOSPHOHYDROLASE"/>
    <property type="match status" value="1"/>
</dbReference>
<evidence type="ECO:0000256" key="1">
    <source>
        <dbReference type="SAM" id="Phobius"/>
    </source>
</evidence>
<keyword evidence="4" id="KW-1185">Reference proteome</keyword>
<dbReference type="SMART" id="SM00014">
    <property type="entry name" value="acidPPc"/>
    <property type="match status" value="1"/>
</dbReference>
<dbReference type="RefSeq" id="WP_126422915.1">
    <property type="nucleotide sequence ID" value="NZ_AP019367.1"/>
</dbReference>
<dbReference type="SUPFAM" id="SSF48317">
    <property type="entry name" value="Acid phosphatase/Vanadium-dependent haloperoxidase"/>
    <property type="match status" value="1"/>
</dbReference>
<dbReference type="Gene3D" id="1.20.144.10">
    <property type="entry name" value="Phosphatidic acid phosphatase type 2/haloperoxidase"/>
    <property type="match status" value="2"/>
</dbReference>
<feature type="transmembrane region" description="Helical" evidence="1">
    <location>
        <begin position="75"/>
        <end position="95"/>
    </location>
</feature>
<reference evidence="4" key="1">
    <citation type="submission" date="2018-11" db="EMBL/GenBank/DDBJ databases">
        <title>Comparative genomics of Parolsenella catena and Libanicoccus massiliensis: Reclassification of Libanicoccus massiliensis as Parolsenella massiliensis comb. nov.</title>
        <authorList>
            <person name="Sakamoto M."/>
            <person name="Ikeyama N."/>
            <person name="Murakami T."/>
            <person name="Mori H."/>
            <person name="Yuki M."/>
            <person name="Ohkuma M."/>
        </authorList>
    </citation>
    <scope>NUCLEOTIDE SEQUENCE [LARGE SCALE GENOMIC DNA]</scope>
    <source>
        <strain evidence="4">JCM 31932</strain>
    </source>
</reference>
<dbReference type="CDD" id="cd03392">
    <property type="entry name" value="PAP2_like_2"/>
    <property type="match status" value="1"/>
</dbReference>
<feature type="transmembrane region" description="Helical" evidence="1">
    <location>
        <begin position="198"/>
        <end position="221"/>
    </location>
</feature>
<dbReference type="GeneID" id="88849530"/>
<dbReference type="InterPro" id="IPR036938">
    <property type="entry name" value="PAP2/HPO_sf"/>
</dbReference>